<dbReference type="Gene3D" id="3.40.1210.10">
    <property type="entry name" value="Survival protein SurE-like phosphatase/nucleotidase"/>
    <property type="match status" value="1"/>
</dbReference>
<evidence type="ECO:0000256" key="4">
    <source>
        <dbReference type="ARBA" id="ARBA00022723"/>
    </source>
</evidence>
<organism evidence="9 10">
    <name type="scientific">Candidatus Chlamydia sanziniae</name>
    <dbReference type="NCBI Taxonomy" id="1806891"/>
    <lineage>
        <taxon>Bacteria</taxon>
        <taxon>Pseudomonadati</taxon>
        <taxon>Chlamydiota</taxon>
        <taxon>Chlamydiia</taxon>
        <taxon>Chlamydiales</taxon>
        <taxon>Chlamydiaceae</taxon>
        <taxon>Chlamydia/Chlamydophila group</taxon>
        <taxon>Chlamydia</taxon>
    </lineage>
</organism>
<evidence type="ECO:0000313" key="9">
    <source>
        <dbReference type="EMBL" id="ANH79009.1"/>
    </source>
</evidence>
<proteinExistence type="inferred from homology"/>
<gene>
    <name evidence="7" type="primary">surE</name>
    <name evidence="9" type="ORF">Cs308_0839</name>
</gene>
<dbReference type="OrthoDB" id="9780815at2"/>
<comment type="subcellular location">
    <subcellularLocation>
        <location evidence="7">Cytoplasm</location>
    </subcellularLocation>
</comment>
<dbReference type="NCBIfam" id="NF001493">
    <property type="entry name" value="PRK00346.2-3"/>
    <property type="match status" value="1"/>
</dbReference>
<dbReference type="SUPFAM" id="SSF64167">
    <property type="entry name" value="SurE-like"/>
    <property type="match status" value="1"/>
</dbReference>
<evidence type="ECO:0000259" key="8">
    <source>
        <dbReference type="Pfam" id="PF01975"/>
    </source>
</evidence>
<keyword evidence="10" id="KW-1185">Reference proteome</keyword>
<dbReference type="KEGG" id="csaz:Cs308_0839"/>
<dbReference type="PATRIC" id="fig|1806891.3.peg.832"/>
<dbReference type="PANTHER" id="PTHR30457:SF12">
    <property type="entry name" value="5'_3'-NUCLEOTIDASE SURE"/>
    <property type="match status" value="1"/>
</dbReference>
<dbReference type="PANTHER" id="PTHR30457">
    <property type="entry name" value="5'-NUCLEOTIDASE SURE"/>
    <property type="match status" value="1"/>
</dbReference>
<evidence type="ECO:0000313" key="10">
    <source>
        <dbReference type="Proteomes" id="UP000078162"/>
    </source>
</evidence>
<feature type="binding site" evidence="7">
    <location>
        <position position="13"/>
    </location>
    <ligand>
        <name>a divalent metal cation</name>
        <dbReference type="ChEBI" id="CHEBI:60240"/>
    </ligand>
</feature>
<reference evidence="9 10" key="1">
    <citation type="submission" date="2016-03" db="EMBL/GenBank/DDBJ databases">
        <title>Culture-independent genomics supports pathogen discovery for uncultivable bacteria within the genus Chlamydia.</title>
        <authorList>
            <person name="Taylor-Brown A."/>
            <person name="Bachmann N.L."/>
            <person name="Borel N."/>
            <person name="Polkinghorne A."/>
        </authorList>
    </citation>
    <scope>NUCLEOTIDE SEQUENCE [LARGE SCALE GENOMIC DNA]</scope>
    <source>
        <strain evidence="9 10">2742-308</strain>
    </source>
</reference>
<evidence type="ECO:0000256" key="3">
    <source>
        <dbReference type="ARBA" id="ARBA00022490"/>
    </source>
</evidence>
<evidence type="ECO:0000256" key="5">
    <source>
        <dbReference type="ARBA" id="ARBA00022741"/>
    </source>
</evidence>
<keyword evidence="3 7" id="KW-0963">Cytoplasm</keyword>
<protein>
    <recommendedName>
        <fullName evidence="7">5'-nucleotidase SurE</fullName>
        <ecNumber evidence="7">3.1.3.5</ecNumber>
    </recommendedName>
    <alternativeName>
        <fullName evidence="7">Nucleoside 5'-monophosphate phosphohydrolase</fullName>
    </alternativeName>
</protein>
<sequence>MTKRLKIVLTNDDGIEAPGMSYLVSALLDANIADIHIVAPQTEQSGQSMAISMHRVCCLTPYPYPQNVKEAWAVGGTPVDSVKLALRALFSDSPPDLVISGINCGNNCGRSAWYSGTVGAAKQALLDNIPAIALSQDNNISFFQEKKTPEILKKLILYLLSQPFPCLTGLNINFPASPGGSSWKGMRLVAPGEEVFYEELQYMGCVNQKKYYIGKSPIFKIFGTPSEEMSALLENYISVAPLFSQNSPFGLMSEFEFQKAREDFDTFITDSEAINELF</sequence>
<comment type="catalytic activity">
    <reaction evidence="1 7">
        <text>a ribonucleoside 5'-phosphate + H2O = a ribonucleoside + phosphate</text>
        <dbReference type="Rhea" id="RHEA:12484"/>
        <dbReference type="ChEBI" id="CHEBI:15377"/>
        <dbReference type="ChEBI" id="CHEBI:18254"/>
        <dbReference type="ChEBI" id="CHEBI:43474"/>
        <dbReference type="ChEBI" id="CHEBI:58043"/>
        <dbReference type="EC" id="3.1.3.5"/>
    </reaction>
</comment>
<dbReference type="GO" id="GO:0046872">
    <property type="term" value="F:metal ion binding"/>
    <property type="evidence" value="ECO:0007669"/>
    <property type="project" value="UniProtKB-UniRule"/>
</dbReference>
<feature type="binding site" evidence="7">
    <location>
        <position position="12"/>
    </location>
    <ligand>
        <name>a divalent metal cation</name>
        <dbReference type="ChEBI" id="CHEBI:60240"/>
    </ligand>
</feature>
<dbReference type="InterPro" id="IPR002828">
    <property type="entry name" value="SurE-like_Pase/nucleotidase"/>
</dbReference>
<feature type="binding site" evidence="7">
    <location>
        <position position="45"/>
    </location>
    <ligand>
        <name>a divalent metal cation</name>
        <dbReference type="ChEBI" id="CHEBI:60240"/>
    </ligand>
</feature>
<keyword evidence="5 7" id="KW-0547">Nucleotide-binding</keyword>
<evidence type="ECO:0000256" key="2">
    <source>
        <dbReference type="ARBA" id="ARBA00011062"/>
    </source>
</evidence>
<evidence type="ECO:0000256" key="1">
    <source>
        <dbReference type="ARBA" id="ARBA00000815"/>
    </source>
</evidence>
<feature type="domain" description="Survival protein SurE-like phosphatase/nucleotidase" evidence="8">
    <location>
        <begin position="7"/>
        <end position="193"/>
    </location>
</feature>
<dbReference type="Pfam" id="PF01975">
    <property type="entry name" value="SurE"/>
    <property type="match status" value="1"/>
</dbReference>
<dbReference type="InterPro" id="IPR030048">
    <property type="entry name" value="SurE"/>
</dbReference>
<dbReference type="EC" id="3.1.3.5" evidence="7"/>
<feature type="binding site" evidence="7">
    <location>
        <position position="103"/>
    </location>
    <ligand>
        <name>a divalent metal cation</name>
        <dbReference type="ChEBI" id="CHEBI:60240"/>
    </ligand>
</feature>
<comment type="function">
    <text evidence="7">Nucleotidase that shows phosphatase activity on nucleoside 5'-monophosphates.</text>
</comment>
<dbReference type="AlphaFoldDB" id="A0A1A9HVI9"/>
<dbReference type="HAMAP" id="MF_00060">
    <property type="entry name" value="SurE"/>
    <property type="match status" value="1"/>
</dbReference>
<keyword evidence="4 7" id="KW-0479">Metal-binding</keyword>
<evidence type="ECO:0000256" key="7">
    <source>
        <dbReference type="HAMAP-Rule" id="MF_00060"/>
    </source>
</evidence>
<name>A0A1A9HVI9_9CHLA</name>
<evidence type="ECO:0000256" key="6">
    <source>
        <dbReference type="ARBA" id="ARBA00022801"/>
    </source>
</evidence>
<comment type="similarity">
    <text evidence="2 7">Belongs to the SurE nucleotidase family.</text>
</comment>
<dbReference type="Proteomes" id="UP000078162">
    <property type="component" value="Chromosome"/>
</dbReference>
<dbReference type="GO" id="GO:0005737">
    <property type="term" value="C:cytoplasm"/>
    <property type="evidence" value="ECO:0007669"/>
    <property type="project" value="UniProtKB-SubCell"/>
</dbReference>
<keyword evidence="6 7" id="KW-0378">Hydrolase</keyword>
<comment type="cofactor">
    <cofactor evidence="7">
        <name>a divalent metal cation</name>
        <dbReference type="ChEBI" id="CHEBI:60240"/>
    </cofactor>
    <text evidence="7">Binds 1 divalent metal cation per subunit.</text>
</comment>
<dbReference type="GO" id="GO:0008254">
    <property type="term" value="F:3'-nucleotidase activity"/>
    <property type="evidence" value="ECO:0007669"/>
    <property type="project" value="TreeGrafter"/>
</dbReference>
<dbReference type="RefSeq" id="WP_066482884.1">
    <property type="nucleotide sequence ID" value="NZ_CP014639.1"/>
</dbReference>
<dbReference type="EMBL" id="CP014639">
    <property type="protein sequence ID" value="ANH79009.1"/>
    <property type="molecule type" value="Genomic_DNA"/>
</dbReference>
<dbReference type="GO" id="GO:0008253">
    <property type="term" value="F:5'-nucleotidase activity"/>
    <property type="evidence" value="ECO:0007669"/>
    <property type="project" value="UniProtKB-UniRule"/>
</dbReference>
<dbReference type="InterPro" id="IPR036523">
    <property type="entry name" value="SurE-like_sf"/>
</dbReference>
<accession>A0A1A9HVI9</accession>
<dbReference type="GO" id="GO:0000166">
    <property type="term" value="F:nucleotide binding"/>
    <property type="evidence" value="ECO:0007669"/>
    <property type="project" value="UniProtKB-KW"/>
</dbReference>
<dbReference type="GO" id="GO:0004309">
    <property type="term" value="F:exopolyphosphatase activity"/>
    <property type="evidence" value="ECO:0007669"/>
    <property type="project" value="TreeGrafter"/>
</dbReference>
<dbReference type="STRING" id="1806891.Cs308_0839"/>